<proteinExistence type="predicted"/>
<protein>
    <submittedName>
        <fullName evidence="2">Uncharacterized protein</fullName>
    </submittedName>
</protein>
<feature type="region of interest" description="Disordered" evidence="1">
    <location>
        <begin position="1"/>
        <end position="24"/>
    </location>
</feature>
<name>A0AA38IU79_9CUCU</name>
<sequence>MQAEEEGLVVKDDAQSTEAAESKKLDNEVELLLGEDPGAKKKDQVELHESLVSRWASWLSDGLPKEIKVQVVDKYPRKGNISLEAPELNEEIADTLNETGVRRDQLFNQEQNLAGSALSALGQGITMILKDEEEPLDHLELLEKLADAGKLITQLHFQVSSARRAFISPILTKSTKNLLQTTKPRSLLFGEKLTEKIKSAKSMEKIGKEIKASPLPSTSGTSKKLSRPAPRRTLNWRGSYQGLKQYQTKFPPSQPVSKSTYSNVSKSTSKPRPLRDAKK</sequence>
<accession>A0AA38IU79</accession>
<evidence type="ECO:0000256" key="1">
    <source>
        <dbReference type="SAM" id="MobiDB-lite"/>
    </source>
</evidence>
<dbReference type="PANTHER" id="PTHR34239:SF2">
    <property type="entry name" value="TRANSPOSABLE ELEMENT P TRANSPOSASE_THAP9 CONSERVED DOMAIN-CONTAINING PROTEIN"/>
    <property type="match status" value="1"/>
</dbReference>
<feature type="region of interest" description="Disordered" evidence="1">
    <location>
        <begin position="207"/>
        <end position="279"/>
    </location>
</feature>
<evidence type="ECO:0000313" key="3">
    <source>
        <dbReference type="Proteomes" id="UP001168821"/>
    </source>
</evidence>
<comment type="caution">
    <text evidence="2">The sequence shown here is derived from an EMBL/GenBank/DDBJ whole genome shotgun (WGS) entry which is preliminary data.</text>
</comment>
<dbReference type="Proteomes" id="UP001168821">
    <property type="component" value="Unassembled WGS sequence"/>
</dbReference>
<reference evidence="2" key="1">
    <citation type="journal article" date="2023" name="G3 (Bethesda)">
        <title>Whole genome assemblies of Zophobas morio and Tenebrio molitor.</title>
        <authorList>
            <person name="Kaur S."/>
            <person name="Stinson S.A."/>
            <person name="diCenzo G.C."/>
        </authorList>
    </citation>
    <scope>NUCLEOTIDE SEQUENCE</scope>
    <source>
        <strain evidence="2">QUZm001</strain>
    </source>
</reference>
<organism evidence="2 3">
    <name type="scientific">Zophobas morio</name>
    <dbReference type="NCBI Taxonomy" id="2755281"/>
    <lineage>
        <taxon>Eukaryota</taxon>
        <taxon>Metazoa</taxon>
        <taxon>Ecdysozoa</taxon>
        <taxon>Arthropoda</taxon>
        <taxon>Hexapoda</taxon>
        <taxon>Insecta</taxon>
        <taxon>Pterygota</taxon>
        <taxon>Neoptera</taxon>
        <taxon>Endopterygota</taxon>
        <taxon>Coleoptera</taxon>
        <taxon>Polyphaga</taxon>
        <taxon>Cucujiformia</taxon>
        <taxon>Tenebrionidae</taxon>
        <taxon>Zophobas</taxon>
    </lineage>
</organism>
<keyword evidence="3" id="KW-1185">Reference proteome</keyword>
<evidence type="ECO:0000313" key="2">
    <source>
        <dbReference type="EMBL" id="KAJ3663557.1"/>
    </source>
</evidence>
<feature type="compositionally biased region" description="Basic and acidic residues" evidence="1">
    <location>
        <begin position="8"/>
        <end position="24"/>
    </location>
</feature>
<feature type="compositionally biased region" description="Polar residues" evidence="1">
    <location>
        <begin position="236"/>
        <end position="270"/>
    </location>
</feature>
<dbReference type="EMBL" id="JALNTZ010000002">
    <property type="protein sequence ID" value="KAJ3663557.1"/>
    <property type="molecule type" value="Genomic_DNA"/>
</dbReference>
<gene>
    <name evidence="2" type="ORF">Zmor_007808</name>
</gene>
<dbReference type="PANTHER" id="PTHR34239">
    <property type="entry name" value="APPLE DOMAIN-CONTAINING PROTEIN"/>
    <property type="match status" value="1"/>
</dbReference>
<dbReference type="AlphaFoldDB" id="A0AA38IU79"/>